<feature type="non-terminal residue" evidence="4">
    <location>
        <position position="1"/>
    </location>
</feature>
<dbReference type="PROSITE" id="PS00973">
    <property type="entry name" value="USP_2"/>
    <property type="match status" value="1"/>
</dbReference>
<dbReference type="EC" id="3.4.19.12" evidence="2"/>
<protein>
    <recommendedName>
        <fullName evidence="2">ubiquitinyl hydrolase 1</fullName>
        <ecNumber evidence="2">3.4.19.12</ecNumber>
    </recommendedName>
</protein>
<dbReference type="InterPro" id="IPR038765">
    <property type="entry name" value="Papain-like_cys_pep_sf"/>
</dbReference>
<keyword evidence="5" id="KW-1185">Reference proteome</keyword>
<dbReference type="InterPro" id="IPR001394">
    <property type="entry name" value="Peptidase_C19_UCH"/>
</dbReference>
<evidence type="ECO:0000313" key="5">
    <source>
        <dbReference type="Proteomes" id="UP000663873"/>
    </source>
</evidence>
<dbReference type="Gene3D" id="3.90.70.10">
    <property type="entry name" value="Cysteine proteinases"/>
    <property type="match status" value="1"/>
</dbReference>
<gene>
    <name evidence="4" type="ORF">UJA718_LOCUS24565</name>
</gene>
<dbReference type="InterPro" id="IPR050185">
    <property type="entry name" value="Ub_carboxyl-term_hydrolase"/>
</dbReference>
<dbReference type="GO" id="GO:0004843">
    <property type="term" value="F:cysteine-type deubiquitinase activity"/>
    <property type="evidence" value="ECO:0007669"/>
    <property type="project" value="UniProtKB-EC"/>
</dbReference>
<dbReference type="SUPFAM" id="SSF54001">
    <property type="entry name" value="Cysteine proteinases"/>
    <property type="match status" value="1"/>
</dbReference>
<dbReference type="GO" id="GO:0016579">
    <property type="term" value="P:protein deubiquitination"/>
    <property type="evidence" value="ECO:0007669"/>
    <property type="project" value="InterPro"/>
</dbReference>
<dbReference type="AlphaFoldDB" id="A0A820TSI2"/>
<dbReference type="Proteomes" id="UP000663873">
    <property type="component" value="Unassembled WGS sequence"/>
</dbReference>
<feature type="domain" description="USP" evidence="3">
    <location>
        <begin position="1"/>
        <end position="126"/>
    </location>
</feature>
<name>A0A820TSI2_9BILA</name>
<accession>A0A820TSI2</accession>
<dbReference type="PANTHER" id="PTHR21646">
    <property type="entry name" value="UBIQUITIN CARBOXYL-TERMINAL HYDROLASE"/>
    <property type="match status" value="1"/>
</dbReference>
<comment type="catalytic activity">
    <reaction evidence="1">
        <text>Thiol-dependent hydrolysis of ester, thioester, amide, peptide and isopeptide bonds formed by the C-terminal Gly of ubiquitin (a 76-residue protein attached to proteins as an intracellular targeting signal).</text>
        <dbReference type="EC" id="3.4.19.12"/>
    </reaction>
</comment>
<organism evidence="4 5">
    <name type="scientific">Rotaria socialis</name>
    <dbReference type="NCBI Taxonomy" id="392032"/>
    <lineage>
        <taxon>Eukaryota</taxon>
        <taxon>Metazoa</taxon>
        <taxon>Spiralia</taxon>
        <taxon>Gnathifera</taxon>
        <taxon>Rotifera</taxon>
        <taxon>Eurotatoria</taxon>
        <taxon>Bdelloidea</taxon>
        <taxon>Philodinida</taxon>
        <taxon>Philodinidae</taxon>
        <taxon>Rotaria</taxon>
    </lineage>
</organism>
<sequence length="135" mass="15761">KQKTTATKQLELYKLPPIIVIQFKRFSHENGLHQKIETFVKYPIKELNLNAFSTADQQEAIYDLIATSNHIGSIYGGHYIAYAMHRMSNKSKWYRFDDSCVTRVKSEDLEQDIVSQDAYLLFYIKRDILNPLVTV</sequence>
<evidence type="ECO:0000256" key="1">
    <source>
        <dbReference type="ARBA" id="ARBA00000707"/>
    </source>
</evidence>
<dbReference type="InterPro" id="IPR018200">
    <property type="entry name" value="USP_CS"/>
</dbReference>
<dbReference type="InterPro" id="IPR028889">
    <property type="entry name" value="USP"/>
</dbReference>
<proteinExistence type="predicted"/>
<dbReference type="EMBL" id="CAJOBP010005707">
    <property type="protein sequence ID" value="CAF4476053.1"/>
    <property type="molecule type" value="Genomic_DNA"/>
</dbReference>
<dbReference type="PROSITE" id="PS50235">
    <property type="entry name" value="USP_3"/>
    <property type="match status" value="1"/>
</dbReference>
<evidence type="ECO:0000259" key="3">
    <source>
        <dbReference type="PROSITE" id="PS50235"/>
    </source>
</evidence>
<evidence type="ECO:0000313" key="4">
    <source>
        <dbReference type="EMBL" id="CAF4476053.1"/>
    </source>
</evidence>
<dbReference type="Pfam" id="PF00443">
    <property type="entry name" value="UCH"/>
    <property type="match status" value="1"/>
</dbReference>
<evidence type="ECO:0000256" key="2">
    <source>
        <dbReference type="ARBA" id="ARBA00012759"/>
    </source>
</evidence>
<comment type="caution">
    <text evidence="4">The sequence shown here is derived from an EMBL/GenBank/DDBJ whole genome shotgun (WGS) entry which is preliminary data.</text>
</comment>
<reference evidence="4" key="1">
    <citation type="submission" date="2021-02" db="EMBL/GenBank/DDBJ databases">
        <authorList>
            <person name="Nowell W R."/>
        </authorList>
    </citation>
    <scope>NUCLEOTIDE SEQUENCE</scope>
</reference>